<dbReference type="Gene3D" id="3.30.250.20">
    <property type="entry name" value="L1 transposable element, C-terminal domain"/>
    <property type="match status" value="1"/>
</dbReference>
<sequence length="331" mass="37880">MPDPERPPRPVLIRFLRQSARDEVITSAKEKRGFVWEGCRLSVFPDMTKELAEKRKTFTSVKRKLQEREILSAPGMNLQEDDEDGEFQILSNPASHQTGNLVGIDAVPEYRSSNSKKQSAIAGIGSVKKMVNLNRTPAEESLDLTGPMEASTPQRTRPVIKKRERASKIMAKLRAKLRYVEEKLGAKTTQLLSQKRKNRRLEARPKSAILPAKISERLKRDCRSITSRNNLARLCQKCIEKTFPTFLDPLTQGNTVIWQDWITRSITVTKTLKDGSTEERQTKKTFLEKRTSSIERLLALTRTHLPGFAIHMFNVKHQYLTLKAMKDNPDR</sequence>
<dbReference type="InterPro" id="IPR042566">
    <property type="entry name" value="L1_C"/>
</dbReference>
<organism evidence="1 2">
    <name type="scientific">Scomber scombrus</name>
    <name type="common">Atlantic mackerel</name>
    <name type="synonym">Scomber vernalis</name>
    <dbReference type="NCBI Taxonomy" id="13677"/>
    <lineage>
        <taxon>Eukaryota</taxon>
        <taxon>Metazoa</taxon>
        <taxon>Chordata</taxon>
        <taxon>Craniata</taxon>
        <taxon>Vertebrata</taxon>
        <taxon>Euteleostomi</taxon>
        <taxon>Actinopterygii</taxon>
        <taxon>Neopterygii</taxon>
        <taxon>Teleostei</taxon>
        <taxon>Neoteleostei</taxon>
        <taxon>Acanthomorphata</taxon>
        <taxon>Pelagiaria</taxon>
        <taxon>Scombriformes</taxon>
        <taxon>Scombridae</taxon>
        <taxon>Scomber</taxon>
    </lineage>
</organism>
<proteinExistence type="predicted"/>
<accession>A0AAV1Q0C2</accession>
<reference evidence="1 2" key="1">
    <citation type="submission" date="2024-01" db="EMBL/GenBank/DDBJ databases">
        <authorList>
            <person name="Alioto T."/>
            <person name="Alioto T."/>
            <person name="Gomez Garrido J."/>
        </authorList>
    </citation>
    <scope>NUCLEOTIDE SEQUENCE [LARGE SCALE GENOMIC DNA]</scope>
</reference>
<name>A0AAV1Q0C2_SCOSC</name>
<evidence type="ECO:0000313" key="2">
    <source>
        <dbReference type="Proteomes" id="UP001314229"/>
    </source>
</evidence>
<evidence type="ECO:0000313" key="1">
    <source>
        <dbReference type="EMBL" id="CAK6976953.1"/>
    </source>
</evidence>
<dbReference type="Proteomes" id="UP001314229">
    <property type="component" value="Unassembled WGS sequence"/>
</dbReference>
<dbReference type="EMBL" id="CAWUFR010000377">
    <property type="protein sequence ID" value="CAK6976953.1"/>
    <property type="molecule type" value="Genomic_DNA"/>
</dbReference>
<keyword evidence="2" id="KW-1185">Reference proteome</keyword>
<protein>
    <submittedName>
        <fullName evidence="1">Uncharacterized protein LOC113057457</fullName>
    </submittedName>
</protein>
<dbReference type="AlphaFoldDB" id="A0AAV1Q0C2"/>
<gene>
    <name evidence="1" type="ORF">FSCOSCO3_A034229</name>
</gene>
<comment type="caution">
    <text evidence="1">The sequence shown here is derived from an EMBL/GenBank/DDBJ whole genome shotgun (WGS) entry which is preliminary data.</text>
</comment>